<dbReference type="GO" id="GO:0016987">
    <property type="term" value="F:sigma factor activity"/>
    <property type="evidence" value="ECO:0007669"/>
    <property type="project" value="UniProtKB-KW"/>
</dbReference>
<evidence type="ECO:0000313" key="10">
    <source>
        <dbReference type="Proteomes" id="UP000321039"/>
    </source>
</evidence>
<feature type="domain" description="RNA polymerase sigma-70 region 2" evidence="7">
    <location>
        <begin position="31"/>
        <end position="97"/>
    </location>
</feature>
<dbReference type="InterPro" id="IPR039425">
    <property type="entry name" value="RNA_pol_sigma-70-like"/>
</dbReference>
<sequence length="182" mass="20775">MAETFTDKRTGSQQETIKRAQRGDREAFSRLLEDHYALMYRFAFKYCGQRADAEDVTQQACVKLARVLPQFRFQSAFSTWLYRLVINCALDWHRKQTATGDPELADSAVEGNAEPAVMLRQVLTRVQAMGEGYCETLVLVHGEGLTHAEAAAVLELKESTVSWRLHEIRKRLQREQQPGVEV</sequence>
<evidence type="ECO:0000313" key="9">
    <source>
        <dbReference type="EMBL" id="TXS94182.1"/>
    </source>
</evidence>
<dbReference type="Pfam" id="PF04542">
    <property type="entry name" value="Sigma70_r2"/>
    <property type="match status" value="1"/>
</dbReference>
<dbReference type="InterPro" id="IPR013249">
    <property type="entry name" value="RNA_pol_sigma70_r4_t2"/>
</dbReference>
<dbReference type="Gene3D" id="1.10.1740.10">
    <property type="match status" value="1"/>
</dbReference>
<evidence type="ECO:0000256" key="1">
    <source>
        <dbReference type="ARBA" id="ARBA00010641"/>
    </source>
</evidence>
<reference evidence="9 10" key="1">
    <citation type="submission" date="2019-08" db="EMBL/GenBank/DDBJ databases">
        <title>Parahaliea maris sp. nov., isolated from the surface seawater.</title>
        <authorList>
            <person name="Liu Y."/>
        </authorList>
    </citation>
    <scope>NUCLEOTIDE SEQUENCE [LARGE SCALE GENOMIC DNA]</scope>
    <source>
        <strain evidence="9 10">HSLHS9</strain>
    </source>
</reference>
<dbReference type="InterPro" id="IPR014284">
    <property type="entry name" value="RNA_pol_sigma-70_dom"/>
</dbReference>
<dbReference type="PANTHER" id="PTHR43133:SF8">
    <property type="entry name" value="RNA POLYMERASE SIGMA FACTOR HI_1459-RELATED"/>
    <property type="match status" value="1"/>
</dbReference>
<dbReference type="InterPro" id="IPR036388">
    <property type="entry name" value="WH-like_DNA-bd_sf"/>
</dbReference>
<dbReference type="InterPro" id="IPR007627">
    <property type="entry name" value="RNA_pol_sigma70_r2"/>
</dbReference>
<dbReference type="NCBIfam" id="TIGR02937">
    <property type="entry name" value="sigma70-ECF"/>
    <property type="match status" value="1"/>
</dbReference>
<evidence type="ECO:0000256" key="6">
    <source>
        <dbReference type="SAM" id="MobiDB-lite"/>
    </source>
</evidence>
<evidence type="ECO:0000256" key="4">
    <source>
        <dbReference type="ARBA" id="ARBA00023125"/>
    </source>
</evidence>
<dbReference type="AlphaFoldDB" id="A0A5C9A2K3"/>
<feature type="region of interest" description="Disordered" evidence="6">
    <location>
        <begin position="1"/>
        <end position="21"/>
    </location>
</feature>
<dbReference type="SUPFAM" id="SSF88659">
    <property type="entry name" value="Sigma3 and sigma4 domains of RNA polymerase sigma factors"/>
    <property type="match status" value="1"/>
</dbReference>
<dbReference type="Pfam" id="PF08281">
    <property type="entry name" value="Sigma70_r4_2"/>
    <property type="match status" value="1"/>
</dbReference>
<dbReference type="RefSeq" id="WP_148068524.1">
    <property type="nucleotide sequence ID" value="NZ_VRZA01000003.1"/>
</dbReference>
<proteinExistence type="inferred from homology"/>
<keyword evidence="2" id="KW-0805">Transcription regulation</keyword>
<comment type="caution">
    <text evidence="9">The sequence shown here is derived from an EMBL/GenBank/DDBJ whole genome shotgun (WGS) entry which is preliminary data.</text>
</comment>
<dbReference type="GO" id="GO:0006352">
    <property type="term" value="P:DNA-templated transcription initiation"/>
    <property type="evidence" value="ECO:0007669"/>
    <property type="project" value="InterPro"/>
</dbReference>
<keyword evidence="10" id="KW-1185">Reference proteome</keyword>
<evidence type="ECO:0000256" key="3">
    <source>
        <dbReference type="ARBA" id="ARBA00023082"/>
    </source>
</evidence>
<dbReference type="Proteomes" id="UP000321039">
    <property type="component" value="Unassembled WGS sequence"/>
</dbReference>
<name>A0A5C9A2K3_9GAMM</name>
<keyword evidence="3" id="KW-0731">Sigma factor</keyword>
<dbReference type="Gene3D" id="1.10.10.10">
    <property type="entry name" value="Winged helix-like DNA-binding domain superfamily/Winged helix DNA-binding domain"/>
    <property type="match status" value="1"/>
</dbReference>
<organism evidence="9 10">
    <name type="scientific">Parahaliea maris</name>
    <dbReference type="NCBI Taxonomy" id="2716870"/>
    <lineage>
        <taxon>Bacteria</taxon>
        <taxon>Pseudomonadati</taxon>
        <taxon>Pseudomonadota</taxon>
        <taxon>Gammaproteobacteria</taxon>
        <taxon>Cellvibrionales</taxon>
        <taxon>Halieaceae</taxon>
        <taxon>Parahaliea</taxon>
    </lineage>
</organism>
<keyword evidence="4" id="KW-0238">DNA-binding</keyword>
<gene>
    <name evidence="9" type="ORF">FV139_11330</name>
</gene>
<feature type="domain" description="RNA polymerase sigma factor 70 region 4 type 2" evidence="8">
    <location>
        <begin position="120"/>
        <end position="172"/>
    </location>
</feature>
<accession>A0A5C9A2K3</accession>
<dbReference type="InterPro" id="IPR013324">
    <property type="entry name" value="RNA_pol_sigma_r3/r4-like"/>
</dbReference>
<dbReference type="SUPFAM" id="SSF88946">
    <property type="entry name" value="Sigma2 domain of RNA polymerase sigma factors"/>
    <property type="match status" value="1"/>
</dbReference>
<evidence type="ECO:0000256" key="5">
    <source>
        <dbReference type="ARBA" id="ARBA00023163"/>
    </source>
</evidence>
<keyword evidence="5" id="KW-0804">Transcription</keyword>
<comment type="similarity">
    <text evidence="1">Belongs to the sigma-70 factor family. ECF subfamily.</text>
</comment>
<dbReference type="GO" id="GO:0003677">
    <property type="term" value="F:DNA binding"/>
    <property type="evidence" value="ECO:0007669"/>
    <property type="project" value="UniProtKB-KW"/>
</dbReference>
<evidence type="ECO:0000256" key="2">
    <source>
        <dbReference type="ARBA" id="ARBA00023015"/>
    </source>
</evidence>
<evidence type="ECO:0000259" key="7">
    <source>
        <dbReference type="Pfam" id="PF04542"/>
    </source>
</evidence>
<dbReference type="InterPro" id="IPR013325">
    <property type="entry name" value="RNA_pol_sigma_r2"/>
</dbReference>
<dbReference type="EMBL" id="VRZA01000003">
    <property type="protein sequence ID" value="TXS94182.1"/>
    <property type="molecule type" value="Genomic_DNA"/>
</dbReference>
<protein>
    <submittedName>
        <fullName evidence="9">RNA polymerase sigma factor</fullName>
    </submittedName>
</protein>
<dbReference type="PANTHER" id="PTHR43133">
    <property type="entry name" value="RNA POLYMERASE ECF-TYPE SIGMA FACTO"/>
    <property type="match status" value="1"/>
</dbReference>
<evidence type="ECO:0000259" key="8">
    <source>
        <dbReference type="Pfam" id="PF08281"/>
    </source>
</evidence>